<dbReference type="PROSITE" id="PS00678">
    <property type="entry name" value="WD_REPEATS_1"/>
    <property type="match status" value="2"/>
</dbReference>
<keyword evidence="3 4" id="KW-0103">Bromodomain</keyword>
<protein>
    <submittedName>
        <fullName evidence="8">Bromodomain and WD repeat-containing protein 3</fullName>
    </submittedName>
</protein>
<dbReference type="GO" id="GO:0006357">
    <property type="term" value="P:regulation of transcription by RNA polymerase II"/>
    <property type="evidence" value="ECO:0007669"/>
    <property type="project" value="TreeGrafter"/>
</dbReference>
<dbReference type="GO" id="GO:0005634">
    <property type="term" value="C:nucleus"/>
    <property type="evidence" value="ECO:0007669"/>
    <property type="project" value="TreeGrafter"/>
</dbReference>
<dbReference type="SMART" id="SM00297">
    <property type="entry name" value="BROMO"/>
    <property type="match status" value="2"/>
</dbReference>
<sequence>RQNGNLLVEPSTVKGIPNATQSIIAREICGTTRRKHFLTNKFYSRLHLFVRNVGHLSAIYCMLFDRCGRVIDGRLVATLRGASAEISDLALDQENTLLAAGSCDKIIRVWSLQNLAPIAVLSSHTGMITALQFCPAPNRDGVLVSTGGDGCVAFWSYTRNKMDVKFNPKPLKLNERVRPGHAQLICASFSTGGNFLAVGGADHFVRVYKIGGPDGMEKLIETEIHTDRVDSIQWRHCGIEFVSGSRDGTALIWRYQSQQWRTTTLNMNQLLPGFTLPEEDSKKLQVTMVGWDRTDKLVITASSDHLLRVWDSRTGELKRILEGHEDNAYVIEAHPTDDRLILTAGHDGLLFIWDVIAGVAVKSFKNTIEGQGHGALFDAKWAPDGLSIATTDSHGHILIFGMGQNELFKKIPQELFFHTDYRPLVRDINHHVLDEQTQLAPHLMPPPFLVNIDGDPYPPDLQRLVPGRENCRVDQLIPNVVTNDNGEQEVLDLAIADVEHHLPAPIGQPPGRPPDEVRLDLLGGGRRNIDEMIERLAQEQEERRGVSERNRDELPGPSNAGSSERRSSSSGGPHPDHSYAVAAAPNALSPRAGRVGSRREGDIEGVRQSTGNWQRDPHMKWKRQMFVSRLSISALEQSKQFRLTNKDLELALYNEEIKKGPDNSTDKKEVMVMKEKEKEGETEGGKERLTRIQQEQIEEQLQGQEEELVLGGVLANQVAQSRDPDAVIASQDRQQQEEEEEAALSSSSSSSSSSSIAKEALEEEESSDEDSDNSTDYSDWTADVVGAGLEPPKRTAHKQKTNPVAARKRKRRAAKKDDGAEREESEDEDDDEEEEMRNNKKVKEEKEEAGERRIRRKRRRRGEREEEEEETNEENEKKRPSNARRKRDARNLNMAESDMEVDEIPPEFRLPDWLGETVPKKAPYFPQMGDEIMYFRQGHQLYVEAVLSRQLYQIDKRSLPWIRKHNLRDQEYVKIIGIKYEIKPPRLCCLKLGIMDMDGVLTGDSFTIKYHDMPDVLDFLVLKNTYDTAVRRNWKSGDRFRCIIDDAWWIGTVETQEPHLPEFPDSMFMCYRVLWDNGERERLSPWDMEPIDDYMELPDAGGSVQVSPEEYKNLVYTPSPEEWEAPSFEAECQRMGEGIGKIMELAAAEPFLAPVDLNVYPNYAMVVAYPMDLSTIKSRLESHFYRRPNAVQFDVRYIATNAEKFNKKGSVIVRNARIITELALRLIKDPSCRDPTLYYHEAQANYQSPSHSEDEERKRMRPDSDDERTRRRTRGREIPLPQGDGTIVLPKSTQDNRPWQQQCRDLLKSMFERQDSIPFRFPVDLSRFEDYSQVIDVPMDLSTIREELAAGAYASPLDFAKDVRLVFQNSKNYNTNNKSRIYSMTVRLEAFFEDQIKGIFARCKNKGKGKGSLQKGPRKPRGTSQAPSGEKPDNRTIMPPRLSLRTTTTAAVEQLKKSEIGLAAGPSGSCKTLSEVQINGVSVGASDISDDDDGDEALRGSVNEGGKRRSRRVARLRQLQDDDDDSDDEEYSPIKKNTQKSPRESRQTLGGRAVTGRSIPVAGTDKREKGGPVKRTASRKINFHDDDSDSGTTSKRSSPLLNSRSKRIRLVESSKASSGSSEISSEDESEDNAKPTASSTLDESHRPTRAPVKKYIKSESSSSEEEPPVDAKD</sequence>
<evidence type="ECO:0000256" key="3">
    <source>
        <dbReference type="ARBA" id="ARBA00023117"/>
    </source>
</evidence>
<dbReference type="CDD" id="cd05529">
    <property type="entry name" value="Bromo_WDR9_I_like"/>
    <property type="match status" value="1"/>
</dbReference>
<dbReference type="Pfam" id="PF00400">
    <property type="entry name" value="WD40"/>
    <property type="match status" value="6"/>
</dbReference>
<dbReference type="PANTHER" id="PTHR16266">
    <property type="entry name" value="WD REPEAT DOMAIN 9"/>
    <property type="match status" value="1"/>
</dbReference>
<dbReference type="EMBL" id="SEYY01019634">
    <property type="protein sequence ID" value="KAB7498071.1"/>
    <property type="molecule type" value="Genomic_DNA"/>
</dbReference>
<reference evidence="8 9" key="1">
    <citation type="journal article" date="2019" name="PLoS Biol.">
        <title>Sex chromosomes control vertical transmission of feminizing Wolbachia symbionts in an isopod.</title>
        <authorList>
            <person name="Becking T."/>
            <person name="Chebbi M.A."/>
            <person name="Giraud I."/>
            <person name="Moumen B."/>
            <person name="Laverre T."/>
            <person name="Caubet Y."/>
            <person name="Peccoud J."/>
            <person name="Gilbert C."/>
            <person name="Cordaux R."/>
        </authorList>
    </citation>
    <scope>NUCLEOTIDE SEQUENCE [LARGE SCALE GENOMIC DNA]</scope>
    <source>
        <strain evidence="8">ANa2</strain>
        <tissue evidence="8">Whole body excluding digestive tract and cuticle</tissue>
    </source>
</reference>
<dbReference type="InterPro" id="IPR036322">
    <property type="entry name" value="WD40_repeat_dom_sf"/>
</dbReference>
<name>A0A5N5SV37_9CRUS</name>
<feature type="compositionally biased region" description="Acidic residues" evidence="6">
    <location>
        <begin position="820"/>
        <end position="835"/>
    </location>
</feature>
<feature type="compositionally biased region" description="Basic and acidic residues" evidence="6">
    <location>
        <begin position="658"/>
        <end position="690"/>
    </location>
</feature>
<feature type="compositionally biased region" description="Basic and acidic residues" evidence="6">
    <location>
        <begin position="539"/>
        <end position="554"/>
    </location>
</feature>
<feature type="region of interest" description="Disordered" evidence="6">
    <location>
        <begin position="1241"/>
        <end position="1293"/>
    </location>
</feature>
<feature type="region of interest" description="Disordered" evidence="6">
    <location>
        <begin position="539"/>
        <end position="617"/>
    </location>
</feature>
<accession>A0A5N5SV37</accession>
<feature type="repeat" description="WD" evidence="5">
    <location>
        <begin position="79"/>
        <end position="120"/>
    </location>
</feature>
<feature type="domain" description="Bromo" evidence="7">
    <location>
        <begin position="1311"/>
        <end position="1381"/>
    </location>
</feature>
<keyword evidence="1 5" id="KW-0853">WD repeat</keyword>
<dbReference type="SUPFAM" id="SSF50978">
    <property type="entry name" value="WD40 repeat-like"/>
    <property type="match status" value="1"/>
</dbReference>
<feature type="domain" description="Bromo" evidence="7">
    <location>
        <begin position="1143"/>
        <end position="1213"/>
    </location>
</feature>
<dbReference type="InterPro" id="IPR001680">
    <property type="entry name" value="WD40_rpt"/>
</dbReference>
<dbReference type="InterPro" id="IPR057451">
    <property type="entry name" value="BRWD/PHIP_AD"/>
</dbReference>
<feature type="compositionally biased region" description="Low complexity" evidence="6">
    <location>
        <begin position="1613"/>
        <end position="1623"/>
    </location>
</feature>
<feature type="compositionally biased region" description="Low complexity" evidence="6">
    <location>
        <begin position="743"/>
        <end position="758"/>
    </location>
</feature>
<dbReference type="PANTHER" id="PTHR16266:SF17">
    <property type="entry name" value="BRWD3"/>
    <property type="match status" value="1"/>
</dbReference>
<evidence type="ECO:0000259" key="7">
    <source>
        <dbReference type="PROSITE" id="PS50014"/>
    </source>
</evidence>
<evidence type="ECO:0000313" key="8">
    <source>
        <dbReference type="EMBL" id="KAB7498071.1"/>
    </source>
</evidence>
<evidence type="ECO:0000256" key="5">
    <source>
        <dbReference type="PROSITE-ProRule" id="PRU00221"/>
    </source>
</evidence>
<dbReference type="OrthoDB" id="10265743at2759"/>
<comment type="caution">
    <text evidence="8">The sequence shown here is derived from an EMBL/GenBank/DDBJ whole genome shotgun (WGS) entry which is preliminary data.</text>
</comment>
<feature type="compositionally biased region" description="Acidic residues" evidence="6">
    <location>
        <begin position="761"/>
        <end position="773"/>
    </location>
</feature>
<dbReference type="FunFam" id="1.20.920.10:FF:000066">
    <property type="entry name" value="Transcription initiation factor TFIID subunit 1"/>
    <property type="match status" value="2"/>
</dbReference>
<feature type="non-terminal residue" evidence="8">
    <location>
        <position position="1673"/>
    </location>
</feature>
<dbReference type="InterPro" id="IPR019775">
    <property type="entry name" value="WD40_repeat_CS"/>
</dbReference>
<organism evidence="8 9">
    <name type="scientific">Armadillidium nasatum</name>
    <dbReference type="NCBI Taxonomy" id="96803"/>
    <lineage>
        <taxon>Eukaryota</taxon>
        <taxon>Metazoa</taxon>
        <taxon>Ecdysozoa</taxon>
        <taxon>Arthropoda</taxon>
        <taxon>Crustacea</taxon>
        <taxon>Multicrustacea</taxon>
        <taxon>Malacostraca</taxon>
        <taxon>Eumalacostraca</taxon>
        <taxon>Peracarida</taxon>
        <taxon>Isopoda</taxon>
        <taxon>Oniscidea</taxon>
        <taxon>Crinocheta</taxon>
        <taxon>Armadillidiidae</taxon>
        <taxon>Armadillidium</taxon>
    </lineage>
</organism>
<dbReference type="SUPFAM" id="SSF47370">
    <property type="entry name" value="Bromodomain"/>
    <property type="match status" value="2"/>
</dbReference>
<dbReference type="PROSITE" id="PS50082">
    <property type="entry name" value="WD_REPEATS_2"/>
    <property type="match status" value="5"/>
</dbReference>
<feature type="compositionally biased region" description="Basic and acidic residues" evidence="6">
    <location>
        <begin position="836"/>
        <end position="852"/>
    </location>
</feature>
<feature type="region of interest" description="Disordered" evidence="6">
    <location>
        <begin position="1484"/>
        <end position="1673"/>
    </location>
</feature>
<feature type="repeat" description="WD" evidence="5">
    <location>
        <begin position="279"/>
        <end position="320"/>
    </location>
</feature>
<feature type="region of interest" description="Disordered" evidence="6">
    <location>
        <begin position="658"/>
        <end position="698"/>
    </location>
</feature>
<dbReference type="Pfam" id="PF00439">
    <property type="entry name" value="Bromodomain"/>
    <property type="match status" value="2"/>
</dbReference>
<dbReference type="GO" id="GO:0007010">
    <property type="term" value="P:cytoskeleton organization"/>
    <property type="evidence" value="ECO:0007669"/>
    <property type="project" value="TreeGrafter"/>
</dbReference>
<feature type="region of interest" description="Disordered" evidence="6">
    <location>
        <begin position="502"/>
        <end position="521"/>
    </location>
</feature>
<dbReference type="PROSITE" id="PS50294">
    <property type="entry name" value="WD_REPEATS_REGION"/>
    <property type="match status" value="2"/>
</dbReference>
<dbReference type="Pfam" id="PF25313">
    <property type="entry name" value="BRWD_AD"/>
    <property type="match status" value="1"/>
</dbReference>
<dbReference type="Gene3D" id="2.130.10.10">
    <property type="entry name" value="YVTN repeat-like/Quinoprotein amine dehydrogenase"/>
    <property type="match status" value="2"/>
</dbReference>
<dbReference type="Gene3D" id="1.20.920.10">
    <property type="entry name" value="Bromodomain-like"/>
    <property type="match status" value="2"/>
</dbReference>
<feature type="repeat" description="WD" evidence="5">
    <location>
        <begin position="222"/>
        <end position="263"/>
    </location>
</feature>
<dbReference type="InterPro" id="IPR015943">
    <property type="entry name" value="WD40/YVTN_repeat-like_dom_sf"/>
</dbReference>
<dbReference type="SMART" id="SM00320">
    <property type="entry name" value="WD40"/>
    <property type="match status" value="7"/>
</dbReference>
<proteinExistence type="predicted"/>
<feature type="non-terminal residue" evidence="8">
    <location>
        <position position="1"/>
    </location>
</feature>
<feature type="compositionally biased region" description="Acidic residues" evidence="6">
    <location>
        <begin position="1662"/>
        <end position="1673"/>
    </location>
</feature>
<keyword evidence="9" id="KW-1185">Reference proteome</keyword>
<feature type="repeat" description="WD" evidence="5">
    <location>
        <begin position="321"/>
        <end position="363"/>
    </location>
</feature>
<evidence type="ECO:0000313" key="9">
    <source>
        <dbReference type="Proteomes" id="UP000326759"/>
    </source>
</evidence>
<feature type="region of interest" description="Disordered" evidence="6">
    <location>
        <begin position="718"/>
        <end position="894"/>
    </location>
</feature>
<dbReference type="InterPro" id="IPR036427">
    <property type="entry name" value="Bromodomain-like_sf"/>
</dbReference>
<feature type="compositionally biased region" description="Polar residues" evidence="6">
    <location>
        <begin position="1590"/>
        <end position="1603"/>
    </location>
</feature>
<keyword evidence="2" id="KW-0677">Repeat</keyword>
<evidence type="ECO:0000256" key="2">
    <source>
        <dbReference type="ARBA" id="ARBA00022737"/>
    </source>
</evidence>
<gene>
    <name evidence="8" type="primary">Brwd3</name>
    <name evidence="8" type="ORF">Anas_05451</name>
</gene>
<feature type="region of interest" description="Disordered" evidence="6">
    <location>
        <begin position="1405"/>
        <end position="1441"/>
    </location>
</feature>
<dbReference type="PRINTS" id="PR00503">
    <property type="entry name" value="BROMODOMAIN"/>
</dbReference>
<feature type="compositionally biased region" description="Basic residues" evidence="6">
    <location>
        <begin position="794"/>
        <end position="814"/>
    </location>
</feature>
<dbReference type="CDD" id="cd00200">
    <property type="entry name" value="WD40"/>
    <property type="match status" value="1"/>
</dbReference>
<dbReference type="PROSITE" id="PS50014">
    <property type="entry name" value="BROMODOMAIN_2"/>
    <property type="match status" value="2"/>
</dbReference>
<dbReference type="Proteomes" id="UP000326759">
    <property type="component" value="Unassembled WGS sequence"/>
</dbReference>
<evidence type="ECO:0000256" key="6">
    <source>
        <dbReference type="SAM" id="MobiDB-lite"/>
    </source>
</evidence>
<evidence type="ECO:0000256" key="1">
    <source>
        <dbReference type="ARBA" id="ARBA00022574"/>
    </source>
</evidence>
<dbReference type="InterPro" id="IPR001487">
    <property type="entry name" value="Bromodomain"/>
</dbReference>
<feature type="compositionally biased region" description="Acidic residues" evidence="6">
    <location>
        <begin position="1521"/>
        <end position="1531"/>
    </location>
</feature>
<feature type="compositionally biased region" description="Basic and acidic residues" evidence="6">
    <location>
        <begin position="1251"/>
        <end position="1269"/>
    </location>
</feature>
<evidence type="ECO:0000256" key="4">
    <source>
        <dbReference type="PROSITE-ProRule" id="PRU00035"/>
    </source>
</evidence>
<feature type="repeat" description="WD" evidence="5">
    <location>
        <begin position="121"/>
        <end position="165"/>
    </location>
</feature>
<dbReference type="InterPro" id="IPR052060">
    <property type="entry name" value="Bromo_WD_repeat"/>
</dbReference>
<dbReference type="GO" id="GO:0008360">
    <property type="term" value="P:regulation of cell shape"/>
    <property type="evidence" value="ECO:0007669"/>
    <property type="project" value="TreeGrafter"/>
</dbReference>